<feature type="chain" id="PRO_5028949229" evidence="2">
    <location>
        <begin position="26"/>
        <end position="348"/>
    </location>
</feature>
<dbReference type="EMBL" id="CP061081">
    <property type="protein sequence ID" value="QNT05140.1"/>
    <property type="molecule type" value="Genomic_DNA"/>
</dbReference>
<feature type="signal peptide" evidence="2">
    <location>
        <begin position="1"/>
        <end position="25"/>
    </location>
</feature>
<dbReference type="Gene3D" id="3.40.50.1820">
    <property type="entry name" value="alpha/beta hydrolase"/>
    <property type="match status" value="1"/>
</dbReference>
<evidence type="ECO:0000313" key="4">
    <source>
        <dbReference type="Proteomes" id="UP000516370"/>
    </source>
</evidence>
<feature type="region of interest" description="Disordered" evidence="1">
    <location>
        <begin position="162"/>
        <end position="183"/>
    </location>
</feature>
<dbReference type="AlphaFoldDB" id="A0A7H1J3S4"/>
<reference evidence="3 4" key="1">
    <citation type="submission" date="2020-09" db="EMBL/GenBank/DDBJ databases">
        <title>Complete genome sequence of an Arctic sea ice bacterium Marinomonas arctica BSI20414.</title>
        <authorList>
            <person name="Liao L."/>
            <person name="Chen B."/>
        </authorList>
    </citation>
    <scope>NUCLEOTIDE SEQUENCE [LARGE SCALE GENOMIC DNA]</scope>
    <source>
        <strain evidence="3 4">BSI20414</strain>
    </source>
</reference>
<feature type="compositionally biased region" description="Polar residues" evidence="1">
    <location>
        <begin position="30"/>
        <end position="61"/>
    </location>
</feature>
<dbReference type="InterPro" id="IPR022529">
    <property type="entry name" value="DUF3530"/>
</dbReference>
<dbReference type="GO" id="GO:0016787">
    <property type="term" value="F:hydrolase activity"/>
    <property type="evidence" value="ECO:0007669"/>
    <property type="project" value="UniProtKB-KW"/>
</dbReference>
<name>A0A7H1J3S4_9GAMM</name>
<protein>
    <submittedName>
        <fullName evidence="3">Alpha/beta hydrolase family protein</fullName>
    </submittedName>
</protein>
<dbReference type="KEGG" id="mard:IBG28_15800"/>
<evidence type="ECO:0000256" key="2">
    <source>
        <dbReference type="SAM" id="SignalP"/>
    </source>
</evidence>
<gene>
    <name evidence="3" type="ORF">IBG28_15800</name>
</gene>
<dbReference type="Proteomes" id="UP000516370">
    <property type="component" value="Chromosome"/>
</dbReference>
<sequence length="348" mass="38533">MKKFTALSHAIITLLFLSKSLPVLAEEPQAATNGTPENPITPTDSTTNESAPAPTPATQSNAEYVIPQPQASRLDALKTSLMLRQLNHQIQTLEANGEPFLTLYRTSMTSDTQGCLILLHSDNEHPDWPDAIAPLRNAMPEYSWCTLSIDVPDIIKRADPIKINTSTPNDSSTADNTQPTSAELPNQAMVFGRINAAITYAKTQNIEQFSFLGYGTGASYALSFLAANQDAGTALILIDMESPSNSPSYEMAQKIRQVPQPILDYYVSSTRSDQFAMWRKQAANQRTEKRGDFIQLDALPDRVTGKDSKQLLIQRVRGFLKQNTDQKNQQKTLPRVNKGLFYESPINN</sequence>
<dbReference type="InterPro" id="IPR029058">
    <property type="entry name" value="AB_hydrolase_fold"/>
</dbReference>
<keyword evidence="2" id="KW-0732">Signal</keyword>
<dbReference type="OrthoDB" id="6193602at2"/>
<evidence type="ECO:0000313" key="3">
    <source>
        <dbReference type="EMBL" id="QNT05140.1"/>
    </source>
</evidence>
<feature type="compositionally biased region" description="Polar residues" evidence="1">
    <location>
        <begin position="163"/>
        <end position="183"/>
    </location>
</feature>
<dbReference type="RefSeq" id="WP_111605560.1">
    <property type="nucleotide sequence ID" value="NZ_BMLJ01000001.1"/>
</dbReference>
<evidence type="ECO:0000256" key="1">
    <source>
        <dbReference type="SAM" id="MobiDB-lite"/>
    </source>
</evidence>
<organism evidence="3 4">
    <name type="scientific">Marinomonas arctica</name>
    <dbReference type="NCBI Taxonomy" id="383750"/>
    <lineage>
        <taxon>Bacteria</taxon>
        <taxon>Pseudomonadati</taxon>
        <taxon>Pseudomonadota</taxon>
        <taxon>Gammaproteobacteria</taxon>
        <taxon>Oceanospirillales</taxon>
        <taxon>Oceanospirillaceae</taxon>
        <taxon>Marinomonas</taxon>
    </lineage>
</organism>
<keyword evidence="3" id="KW-0378">Hydrolase</keyword>
<proteinExistence type="predicted"/>
<accession>A0A7H1J3S4</accession>
<keyword evidence="4" id="KW-1185">Reference proteome</keyword>
<feature type="region of interest" description="Disordered" evidence="1">
    <location>
        <begin position="28"/>
        <end position="61"/>
    </location>
</feature>
<dbReference type="Pfam" id="PF12048">
    <property type="entry name" value="DUF3530"/>
    <property type="match status" value="1"/>
</dbReference>